<dbReference type="AlphaFoldDB" id="A0A809RBH1"/>
<dbReference type="InterPro" id="IPR051910">
    <property type="entry name" value="ComF/GntX_DNA_util-trans"/>
</dbReference>
<name>A0A809RBH1_9BACT</name>
<dbReference type="InterPro" id="IPR029057">
    <property type="entry name" value="PRTase-like"/>
</dbReference>
<dbReference type="GO" id="GO:0016757">
    <property type="term" value="F:glycosyltransferase activity"/>
    <property type="evidence" value="ECO:0007669"/>
    <property type="project" value="UniProtKB-KW"/>
</dbReference>
<dbReference type="Gene3D" id="3.40.50.2020">
    <property type="match status" value="1"/>
</dbReference>
<organism evidence="2 3">
    <name type="scientific">Candidatus Nitrosymbiomonas proteolyticus</name>
    <dbReference type="NCBI Taxonomy" id="2608984"/>
    <lineage>
        <taxon>Bacteria</taxon>
        <taxon>Bacillati</taxon>
        <taxon>Armatimonadota</taxon>
        <taxon>Armatimonadota incertae sedis</taxon>
        <taxon>Candidatus Nitrosymbiomonas</taxon>
    </lineage>
</organism>
<accession>A0A809RBH1</accession>
<dbReference type="CDD" id="cd06223">
    <property type="entry name" value="PRTases_typeI"/>
    <property type="match status" value="1"/>
</dbReference>
<dbReference type="SUPFAM" id="SSF53271">
    <property type="entry name" value="PRTase-like"/>
    <property type="match status" value="1"/>
</dbReference>
<comment type="similarity">
    <text evidence="1">Belongs to the ComF/GntX family.</text>
</comment>
<dbReference type="Proteomes" id="UP000662873">
    <property type="component" value="Chromosome"/>
</dbReference>
<dbReference type="EMBL" id="AP021858">
    <property type="protein sequence ID" value="BBO24800.1"/>
    <property type="molecule type" value="Genomic_DNA"/>
</dbReference>
<keyword evidence="2" id="KW-0328">Glycosyltransferase</keyword>
<proteinExistence type="inferred from homology"/>
<evidence type="ECO:0000313" key="2">
    <source>
        <dbReference type="EMBL" id="BBO24800.1"/>
    </source>
</evidence>
<dbReference type="PANTHER" id="PTHR47505:SF1">
    <property type="entry name" value="DNA UTILIZATION PROTEIN YHGH"/>
    <property type="match status" value="1"/>
</dbReference>
<keyword evidence="2" id="KW-0808">Transferase</keyword>
<evidence type="ECO:0000313" key="3">
    <source>
        <dbReference type="Proteomes" id="UP000662873"/>
    </source>
</evidence>
<dbReference type="KEGG" id="npy:NPRO_23950"/>
<reference evidence="2" key="1">
    <citation type="journal article" name="DNA Res.">
        <title>The physiological potential of anammox bacteria as revealed by their core genome structure.</title>
        <authorList>
            <person name="Okubo T."/>
            <person name="Toyoda A."/>
            <person name="Fukuhara K."/>
            <person name="Uchiyama I."/>
            <person name="Harigaya Y."/>
            <person name="Kuroiwa M."/>
            <person name="Suzuki T."/>
            <person name="Murakami Y."/>
            <person name="Suwa Y."/>
            <person name="Takami H."/>
        </authorList>
    </citation>
    <scope>NUCLEOTIDE SEQUENCE</scope>
    <source>
        <strain evidence="2">317325-2</strain>
    </source>
</reference>
<protein>
    <submittedName>
        <fullName evidence="2">Amidophosphoribosyltransferases</fullName>
    </submittedName>
</protein>
<sequence length="220" mass="24151">MREAKPTWTRFIRRFLDTAYAPRCGLCAVLGEGGICSVCFSDFEPFPAGDEEEGRGEMSPHVRSTAIAFRYEGRASQAVQRLKYSRVTSLAEEMARLLAEAFDTSGIPQPDAFVPVPIHWTRWCARGFNQSELLCTQLNCAKVRSDLLRRVRATRSQAGLTLEERRTNLRGAFRASAEVKGASLVLVDDVRTSGATAIECARTLLEAGAIDVSLLAFSGA</sequence>
<dbReference type="PANTHER" id="PTHR47505">
    <property type="entry name" value="DNA UTILIZATION PROTEIN YHGH"/>
    <property type="match status" value="1"/>
</dbReference>
<dbReference type="InterPro" id="IPR000836">
    <property type="entry name" value="PRTase_dom"/>
</dbReference>
<evidence type="ECO:0000256" key="1">
    <source>
        <dbReference type="ARBA" id="ARBA00008007"/>
    </source>
</evidence>
<gene>
    <name evidence="2" type="ORF">NPRO_23950</name>
</gene>